<evidence type="ECO:0000256" key="2">
    <source>
        <dbReference type="ARBA" id="ARBA00008856"/>
    </source>
</evidence>
<reference evidence="8" key="1">
    <citation type="submission" date="2021-02" db="EMBL/GenBank/DDBJ databases">
        <authorList>
            <person name="Nowell W R."/>
        </authorList>
    </citation>
    <scope>NUCLEOTIDE SEQUENCE</scope>
</reference>
<dbReference type="Proteomes" id="UP000676336">
    <property type="component" value="Unassembled WGS sequence"/>
</dbReference>
<feature type="non-terminal residue" evidence="8">
    <location>
        <position position="63"/>
    </location>
</feature>
<dbReference type="EMBL" id="CAJOBI010183694">
    <property type="protein sequence ID" value="CAF4936023.1"/>
    <property type="molecule type" value="Genomic_DNA"/>
</dbReference>
<dbReference type="GO" id="GO:0005737">
    <property type="term" value="C:cytoplasm"/>
    <property type="evidence" value="ECO:0007669"/>
    <property type="project" value="UniProtKB-SubCell"/>
</dbReference>
<dbReference type="Pfam" id="PF13890">
    <property type="entry name" value="Rab3-GTPase_cat"/>
    <property type="match status" value="1"/>
</dbReference>
<comment type="similarity">
    <text evidence="2">Belongs to the Rab3-GAP catalytic subunit family.</text>
</comment>
<dbReference type="PANTHER" id="PTHR21422">
    <property type="entry name" value="RAB3 GTPASE-ACTIVATING PROTEIN CATALYTIC SUBUNIT"/>
    <property type="match status" value="1"/>
</dbReference>
<keyword evidence="4" id="KW-0343">GTPase activation</keyword>
<comment type="caution">
    <text evidence="8">The sequence shown here is derived from an EMBL/GenBank/DDBJ whole genome shotgun (WGS) entry which is preliminary data.</text>
</comment>
<organism evidence="8 9">
    <name type="scientific">Rotaria magnacalcarata</name>
    <dbReference type="NCBI Taxonomy" id="392030"/>
    <lineage>
        <taxon>Eukaryota</taxon>
        <taxon>Metazoa</taxon>
        <taxon>Spiralia</taxon>
        <taxon>Gnathifera</taxon>
        <taxon>Rotifera</taxon>
        <taxon>Eurotatoria</taxon>
        <taxon>Bdelloidea</taxon>
        <taxon>Philodinida</taxon>
        <taxon>Philodinidae</taxon>
        <taxon>Rotaria</taxon>
    </lineage>
</organism>
<evidence type="ECO:0000313" key="9">
    <source>
        <dbReference type="Proteomes" id="UP000676336"/>
    </source>
</evidence>
<feature type="non-terminal residue" evidence="8">
    <location>
        <position position="1"/>
    </location>
</feature>
<comment type="subcellular location">
    <subcellularLocation>
        <location evidence="1">Cytoplasm</location>
    </subcellularLocation>
</comment>
<dbReference type="AlphaFoldDB" id="A0A8S3CR61"/>
<evidence type="ECO:0000256" key="4">
    <source>
        <dbReference type="ARBA" id="ARBA00022468"/>
    </source>
</evidence>
<protein>
    <recommendedName>
        <fullName evidence="3">Rab3 GTPase-activating protein catalytic subunit</fullName>
    </recommendedName>
</protein>
<proteinExistence type="inferred from homology"/>
<dbReference type="GO" id="GO:0005096">
    <property type="term" value="F:GTPase activator activity"/>
    <property type="evidence" value="ECO:0007669"/>
    <property type="project" value="UniProtKB-KW"/>
</dbReference>
<accession>A0A8S3CR61</accession>
<evidence type="ECO:0000313" key="8">
    <source>
        <dbReference type="EMBL" id="CAF4936023.1"/>
    </source>
</evidence>
<sequence>EGRLKPCGDLKLLNSNEILYVPVTQECPPATEDMLDEQTAVLTSLGSGEDATLLRAKMQSRSL</sequence>
<dbReference type="InterPro" id="IPR045700">
    <property type="entry name" value="Rab3GAP1"/>
</dbReference>
<gene>
    <name evidence="7" type="ORF">SMN809_LOCUS39030</name>
    <name evidence="8" type="ORF">SMN809_LOCUS53411</name>
</gene>
<evidence type="ECO:0000259" key="6">
    <source>
        <dbReference type="Pfam" id="PF13890"/>
    </source>
</evidence>
<feature type="domain" description="Rab3GAP catalytic subunit conserved" evidence="6">
    <location>
        <begin position="1"/>
        <end position="63"/>
    </location>
</feature>
<keyword evidence="5" id="KW-0963">Cytoplasm</keyword>
<evidence type="ECO:0000256" key="1">
    <source>
        <dbReference type="ARBA" id="ARBA00004496"/>
    </source>
</evidence>
<evidence type="ECO:0000313" key="7">
    <source>
        <dbReference type="EMBL" id="CAF4599802.1"/>
    </source>
</evidence>
<dbReference type="EMBL" id="CAJOBI010103710">
    <property type="protein sequence ID" value="CAF4599802.1"/>
    <property type="molecule type" value="Genomic_DNA"/>
</dbReference>
<evidence type="ECO:0000256" key="5">
    <source>
        <dbReference type="ARBA" id="ARBA00022490"/>
    </source>
</evidence>
<name>A0A8S3CR61_9BILA</name>
<dbReference type="InterPro" id="IPR026147">
    <property type="entry name" value="Rab3GAP1_conserved"/>
</dbReference>
<evidence type="ECO:0000256" key="3">
    <source>
        <dbReference type="ARBA" id="ARBA00015817"/>
    </source>
</evidence>
<dbReference type="PANTHER" id="PTHR21422:SF9">
    <property type="entry name" value="RAB3 GTPASE-ACTIVATING PROTEIN CATALYTIC SUBUNIT"/>
    <property type="match status" value="1"/>
</dbReference>